<dbReference type="InterPro" id="IPR005945">
    <property type="entry name" value="Pro_imino_pep"/>
</dbReference>
<feature type="compositionally biased region" description="Low complexity" evidence="8">
    <location>
        <begin position="582"/>
        <end position="596"/>
    </location>
</feature>
<dbReference type="GO" id="GO:0008233">
    <property type="term" value="F:peptidase activity"/>
    <property type="evidence" value="ECO:0007669"/>
    <property type="project" value="InterPro"/>
</dbReference>
<evidence type="ECO:0000313" key="12">
    <source>
        <dbReference type="Proteomes" id="UP000281245"/>
    </source>
</evidence>
<dbReference type="VEuPathDB" id="FungiDB:BTJ68_11888"/>
<dbReference type="GO" id="GO:0022857">
    <property type="term" value="F:transmembrane transporter activity"/>
    <property type="evidence" value="ECO:0007669"/>
    <property type="project" value="InterPro"/>
</dbReference>
<gene>
    <name evidence="11" type="ORF">D0869_01519</name>
</gene>
<feature type="transmembrane region" description="Helical" evidence="9">
    <location>
        <begin position="188"/>
        <end position="212"/>
    </location>
</feature>
<feature type="region of interest" description="Disordered" evidence="8">
    <location>
        <begin position="582"/>
        <end position="651"/>
    </location>
</feature>
<dbReference type="Gene3D" id="1.20.1250.20">
    <property type="entry name" value="MFS general substrate transporter like domains"/>
    <property type="match status" value="1"/>
</dbReference>
<keyword evidence="3" id="KW-0813">Transport</keyword>
<dbReference type="InterPro" id="IPR011701">
    <property type="entry name" value="MFS"/>
</dbReference>
<dbReference type="Pfam" id="PF00561">
    <property type="entry name" value="Abhydrolase_1"/>
    <property type="match status" value="1"/>
</dbReference>
<organism evidence="11 12">
    <name type="scientific">Hortaea werneckii</name>
    <name type="common">Black yeast</name>
    <name type="synonym">Cladosporium werneckii</name>
    <dbReference type="NCBI Taxonomy" id="91943"/>
    <lineage>
        <taxon>Eukaryota</taxon>
        <taxon>Fungi</taxon>
        <taxon>Dikarya</taxon>
        <taxon>Ascomycota</taxon>
        <taxon>Pezizomycotina</taxon>
        <taxon>Dothideomycetes</taxon>
        <taxon>Dothideomycetidae</taxon>
        <taxon>Mycosphaerellales</taxon>
        <taxon>Teratosphaeriaceae</taxon>
        <taxon>Hortaea</taxon>
    </lineage>
</organism>
<dbReference type="SUPFAM" id="SSF53474">
    <property type="entry name" value="alpha/beta-Hydrolases"/>
    <property type="match status" value="1"/>
</dbReference>
<dbReference type="Pfam" id="PF07690">
    <property type="entry name" value="MFS_1"/>
    <property type="match status" value="1"/>
</dbReference>
<reference evidence="11 12" key="1">
    <citation type="journal article" date="2018" name="BMC Genomics">
        <title>Genomic evidence for intraspecific hybridization in a clonal and extremely halotolerant yeast.</title>
        <authorList>
            <person name="Gostincar C."/>
            <person name="Stajich J.E."/>
            <person name="Zupancic J."/>
            <person name="Zalar P."/>
            <person name="Gunde-Cimerman N."/>
        </authorList>
    </citation>
    <scope>NUCLEOTIDE SEQUENCE [LARGE SCALE GENOMIC DNA]</scope>
    <source>
        <strain evidence="11 12">EXF-6656</strain>
    </source>
</reference>
<evidence type="ECO:0000256" key="8">
    <source>
        <dbReference type="SAM" id="MobiDB-lite"/>
    </source>
</evidence>
<dbReference type="GO" id="GO:0016020">
    <property type="term" value="C:membrane"/>
    <property type="evidence" value="ECO:0007669"/>
    <property type="project" value="UniProtKB-SubCell"/>
</dbReference>
<dbReference type="VEuPathDB" id="FungiDB:BTJ68_05141"/>
<dbReference type="InterPro" id="IPR036259">
    <property type="entry name" value="MFS_trans_sf"/>
</dbReference>
<keyword evidence="5" id="KW-0378">Hydrolase</keyword>
<feature type="transmembrane region" description="Helical" evidence="9">
    <location>
        <begin position="360"/>
        <end position="381"/>
    </location>
</feature>
<feature type="region of interest" description="Disordered" evidence="8">
    <location>
        <begin position="517"/>
        <end position="569"/>
    </location>
</feature>
<dbReference type="InterPro" id="IPR002410">
    <property type="entry name" value="Peptidase_S33"/>
</dbReference>
<feature type="transmembrane region" description="Helical" evidence="9">
    <location>
        <begin position="87"/>
        <end position="104"/>
    </location>
</feature>
<keyword evidence="7 9" id="KW-0472">Membrane</keyword>
<dbReference type="EMBL" id="QWIJ01000064">
    <property type="protein sequence ID" value="RMX88589.1"/>
    <property type="molecule type" value="Genomic_DNA"/>
</dbReference>
<proteinExistence type="inferred from homology"/>
<dbReference type="NCBIfam" id="TIGR01250">
    <property type="entry name" value="pro_imino_pep_2"/>
    <property type="match status" value="1"/>
</dbReference>
<dbReference type="OrthoDB" id="10262656at2759"/>
<dbReference type="InterPro" id="IPR020846">
    <property type="entry name" value="MFS_dom"/>
</dbReference>
<dbReference type="CDD" id="cd17330">
    <property type="entry name" value="MFS_SLC46_TetA_like"/>
    <property type="match status" value="1"/>
</dbReference>
<feature type="transmembrane region" description="Helical" evidence="9">
    <location>
        <begin position="110"/>
        <end position="133"/>
    </location>
</feature>
<feature type="compositionally biased region" description="Acidic residues" evidence="8">
    <location>
        <begin position="519"/>
        <end position="538"/>
    </location>
</feature>
<evidence type="ECO:0000259" key="10">
    <source>
        <dbReference type="PROSITE" id="PS50850"/>
    </source>
</evidence>
<dbReference type="PANTHER" id="PTHR23504">
    <property type="entry name" value="MAJOR FACILITATOR SUPERFAMILY DOMAIN-CONTAINING PROTEIN 10"/>
    <property type="match status" value="1"/>
</dbReference>
<dbReference type="Gene3D" id="3.40.50.1820">
    <property type="entry name" value="alpha/beta hydrolase"/>
    <property type="match status" value="1"/>
</dbReference>
<feature type="transmembrane region" description="Helical" evidence="9">
    <location>
        <begin position="145"/>
        <end position="168"/>
    </location>
</feature>
<keyword evidence="6 9" id="KW-1133">Transmembrane helix</keyword>
<dbReference type="PRINTS" id="PR00793">
    <property type="entry name" value="PROAMNOPTASE"/>
</dbReference>
<comment type="subcellular location">
    <subcellularLocation>
        <location evidence="1">Membrane</location>
        <topology evidence="1">Multi-pass membrane protein</topology>
    </subcellularLocation>
</comment>
<dbReference type="InterPro" id="IPR000073">
    <property type="entry name" value="AB_hydrolase_1"/>
</dbReference>
<sequence>MSAIAQAHRERRLPKQQLAILAICRFAEPLASTSLFPYLPEMIRSFSIPENEVGKWAGLAAAMFSLCQACMGIPWGRFSDIYGRKTAILLGLTSTMFTSLLWGFSTSLPMAIVARSLAGAGNGNVGIIRTVVAEMVPFKELQPRAFSIMPLVWNVGSIFGPTIGGALANPLDVKPGDVIEDPSLFQRFPYALPNLVSACFFAIGITNGLLFLEETLETKKGKRDYGRVVGEKITGLVKSHVLKVEEILHLRSSSLSSSAREETETEPLLKPQDDEEAAPNNEPAKSTSPPPGLKEIMTPQSALNLLVYFGLAMHTMAFDQLLPVYMSYPSINTGSPSDITPPSPSSSPLKFAGGFSLDHFRIGLISTCYGICGMLIQFFIFPPVARRLGVLYCLKWCACVFPLAYFIMPFTALLPTQETQIGVGFAVMMLKCVCGIFAYPCSTILITNSASSLRVLGTLNGFATSVAAIGRAAGPALGGSVFSYGVKRGFVIAPWWAMALVAVLAAIPVFWLREGEGFGGDEGDSDDEEERDGSETDAMDGGVQGGGKSGSAKGPPDQHPQENEDEANDEVGGLLTRTNTASSAGIADAGSASGLAPGSRRGSQSQMLSRKNSRGMRPMPQMAPSPLSSVAHIQQKPPGQQRPYPKPDKTGRIPFSYPKTGLQGETYYLQWGSLDSDKTPLICLHGGPGAAHNYLLPISLIWKDYGIPVIMYDQIGCGKSTHFSNKKGDEDFWTPELFMAELDNLKHHLGIQHFHLLGQSWGGMLGGQYAIERQPAGLRKLIISDSPSDMVQWVEVANRLRKDLPKDVRETLDRCEREGRTDSEEYEEAVNYFYSLHVCRITPFPQELVDSFANIKEDGTVYETMNGPSEFYVIGTLKHWSISEGLKKITAKTVPGGMLIMNGYFDEAQDETCVAFFQNPSCRTKWVRYALSSHMPMLEETEAYVRDLGTFLTSE</sequence>
<evidence type="ECO:0000256" key="3">
    <source>
        <dbReference type="ARBA" id="ARBA00022448"/>
    </source>
</evidence>
<protein>
    <recommendedName>
        <fullName evidence="10">Major facilitator superfamily (MFS) profile domain-containing protein</fullName>
    </recommendedName>
</protein>
<dbReference type="SUPFAM" id="SSF103473">
    <property type="entry name" value="MFS general substrate transporter"/>
    <property type="match status" value="1"/>
</dbReference>
<comment type="similarity">
    <text evidence="2">Belongs to the peptidase S33 family.</text>
</comment>
<feature type="compositionally biased region" description="Polar residues" evidence="8">
    <location>
        <begin position="601"/>
        <end position="610"/>
    </location>
</feature>
<dbReference type="Proteomes" id="UP000281245">
    <property type="component" value="Unassembled WGS sequence"/>
</dbReference>
<feature type="transmembrane region" description="Helical" evidence="9">
    <location>
        <begin position="305"/>
        <end position="326"/>
    </location>
</feature>
<dbReference type="GO" id="GO:0006508">
    <property type="term" value="P:proteolysis"/>
    <property type="evidence" value="ECO:0007669"/>
    <property type="project" value="InterPro"/>
</dbReference>
<evidence type="ECO:0000256" key="9">
    <source>
        <dbReference type="SAM" id="Phobius"/>
    </source>
</evidence>
<evidence type="ECO:0000256" key="6">
    <source>
        <dbReference type="ARBA" id="ARBA00022989"/>
    </source>
</evidence>
<keyword evidence="4 9" id="KW-0812">Transmembrane</keyword>
<dbReference type="InterPro" id="IPR029058">
    <property type="entry name" value="AB_hydrolase_fold"/>
</dbReference>
<feature type="domain" description="Major facilitator superfamily (MFS) profile" evidence="10">
    <location>
        <begin position="17"/>
        <end position="517"/>
    </location>
</feature>
<feature type="transmembrane region" description="Helical" evidence="9">
    <location>
        <begin position="388"/>
        <end position="408"/>
    </location>
</feature>
<comment type="caution">
    <text evidence="11">The sequence shown here is derived from an EMBL/GenBank/DDBJ whole genome shotgun (WGS) entry which is preliminary data.</text>
</comment>
<evidence type="ECO:0000256" key="1">
    <source>
        <dbReference type="ARBA" id="ARBA00004141"/>
    </source>
</evidence>
<feature type="transmembrane region" description="Helical" evidence="9">
    <location>
        <begin position="420"/>
        <end position="441"/>
    </location>
</feature>
<evidence type="ECO:0000256" key="7">
    <source>
        <dbReference type="ARBA" id="ARBA00023136"/>
    </source>
</evidence>
<feature type="region of interest" description="Disordered" evidence="8">
    <location>
        <begin position="254"/>
        <end position="293"/>
    </location>
</feature>
<dbReference type="AlphaFoldDB" id="A0A3M6XCZ9"/>
<evidence type="ECO:0000256" key="5">
    <source>
        <dbReference type="ARBA" id="ARBA00022801"/>
    </source>
</evidence>
<feature type="transmembrane region" description="Helical" evidence="9">
    <location>
        <begin position="493"/>
        <end position="512"/>
    </location>
</feature>
<dbReference type="PROSITE" id="PS50850">
    <property type="entry name" value="MFS"/>
    <property type="match status" value="1"/>
</dbReference>
<evidence type="ECO:0000256" key="2">
    <source>
        <dbReference type="ARBA" id="ARBA00010088"/>
    </source>
</evidence>
<accession>A0A3M6XCZ9</accession>
<dbReference type="PANTHER" id="PTHR23504:SF8">
    <property type="entry name" value="TRANSPORTER, PUTATIVE (AFU_ORTHOLOGUE AFUA_1G03730)-RELATED"/>
    <property type="match status" value="1"/>
</dbReference>
<evidence type="ECO:0000313" key="11">
    <source>
        <dbReference type="EMBL" id="RMX88589.1"/>
    </source>
</evidence>
<name>A0A3M6XCZ9_HORWE</name>
<evidence type="ECO:0000256" key="4">
    <source>
        <dbReference type="ARBA" id="ARBA00022692"/>
    </source>
</evidence>